<name>A0A830FDC1_9EURY</name>
<accession>A0A830FDC1</accession>
<comment type="caution">
    <text evidence="3">The sequence shown here is derived from an EMBL/GenBank/DDBJ whole genome shotgun (WGS) entry which is preliminary data.</text>
</comment>
<protein>
    <recommendedName>
        <fullName evidence="2">Water stress and hypersensitive response domain-containing protein</fullName>
    </recommendedName>
</protein>
<dbReference type="AlphaFoldDB" id="A0A830FDC1"/>
<dbReference type="RefSeq" id="WP_188884372.1">
    <property type="nucleotide sequence ID" value="NZ_BMPF01000006.1"/>
</dbReference>
<feature type="compositionally biased region" description="Polar residues" evidence="1">
    <location>
        <begin position="317"/>
        <end position="349"/>
    </location>
</feature>
<dbReference type="InterPro" id="IPR013990">
    <property type="entry name" value="WHy-dom"/>
</dbReference>
<dbReference type="GO" id="GO:0009269">
    <property type="term" value="P:response to desiccation"/>
    <property type="evidence" value="ECO:0007669"/>
    <property type="project" value="InterPro"/>
</dbReference>
<dbReference type="OrthoDB" id="105458at2157"/>
<dbReference type="EMBL" id="BMPF01000006">
    <property type="protein sequence ID" value="GGL43520.1"/>
    <property type="molecule type" value="Genomic_DNA"/>
</dbReference>
<organism evidence="3 4">
    <name type="scientific">Halarchaeum grantii</name>
    <dbReference type="NCBI Taxonomy" id="1193105"/>
    <lineage>
        <taxon>Archaea</taxon>
        <taxon>Methanobacteriati</taxon>
        <taxon>Methanobacteriota</taxon>
        <taxon>Stenosarchaea group</taxon>
        <taxon>Halobacteria</taxon>
        <taxon>Halobacteriales</taxon>
        <taxon>Halobacteriaceae</taxon>
    </lineage>
</organism>
<proteinExistence type="predicted"/>
<gene>
    <name evidence="3" type="ORF">GCM10009037_28710</name>
</gene>
<feature type="domain" description="Water stress and hypersensitive response" evidence="2">
    <location>
        <begin position="187"/>
        <end position="305"/>
    </location>
</feature>
<keyword evidence="4" id="KW-1185">Reference proteome</keyword>
<feature type="domain" description="Water stress and hypersensitive response" evidence="2">
    <location>
        <begin position="40"/>
        <end position="158"/>
    </location>
</feature>
<feature type="region of interest" description="Disordered" evidence="1">
    <location>
        <begin position="316"/>
        <end position="393"/>
    </location>
</feature>
<evidence type="ECO:0000259" key="2">
    <source>
        <dbReference type="SMART" id="SM00769"/>
    </source>
</evidence>
<evidence type="ECO:0000256" key="1">
    <source>
        <dbReference type="SAM" id="MobiDB-lite"/>
    </source>
</evidence>
<sequence length="393" mass="41205">MDLRALALGSTLRTAVTVVLALALVTGGAFALGWLGVPSVVATENAFGGVNETTTTVDTAVTVHNPNPVGVRFGGVRVNYTVSMNDIAMAHGRTAGVGLGTGNTTLRFESYLRNERIPAWWASHVRNGEETTVQVAADVRSGTLGRSAHVVPVTRTVSTNISGQFNSTENRPINAGLPLVSDPVLVVRETRAHWGPTTEAETPLETAFVVHNPKATPVTFGSIGYDVTMNGVDVGEGESEQAVVIPGGATRTVRASTVLENDRLDEWWVTHLERNQTTDLRIDFYARLSLGGGESVRVPLRGLTFEETIRTDIFGTKNATNRTASDGGSADDTTTGSPTTASGESSSPTDGEPTTETTARSTTTSAPTSERTTTTTSSENGSTTTADGGLLAV</sequence>
<dbReference type="Proteomes" id="UP000628840">
    <property type="component" value="Unassembled WGS sequence"/>
</dbReference>
<feature type="compositionally biased region" description="Low complexity" evidence="1">
    <location>
        <begin position="351"/>
        <end position="385"/>
    </location>
</feature>
<evidence type="ECO:0000313" key="3">
    <source>
        <dbReference type="EMBL" id="GGL43520.1"/>
    </source>
</evidence>
<dbReference type="SMART" id="SM00769">
    <property type="entry name" value="WHy"/>
    <property type="match status" value="2"/>
</dbReference>
<dbReference type="SUPFAM" id="SSF117070">
    <property type="entry name" value="LEA14-like"/>
    <property type="match status" value="2"/>
</dbReference>
<reference evidence="3 4" key="1">
    <citation type="journal article" date="2019" name="Int. J. Syst. Evol. Microbiol.">
        <title>The Global Catalogue of Microorganisms (GCM) 10K type strain sequencing project: providing services to taxonomists for standard genome sequencing and annotation.</title>
        <authorList>
            <consortium name="The Broad Institute Genomics Platform"/>
            <consortium name="The Broad Institute Genome Sequencing Center for Infectious Disease"/>
            <person name="Wu L."/>
            <person name="Ma J."/>
        </authorList>
    </citation>
    <scope>NUCLEOTIDE SEQUENCE [LARGE SCALE GENOMIC DNA]</scope>
    <source>
        <strain evidence="3 4">JCM 19585</strain>
    </source>
</reference>
<dbReference type="InterPro" id="IPR013783">
    <property type="entry name" value="Ig-like_fold"/>
</dbReference>
<evidence type="ECO:0000313" key="4">
    <source>
        <dbReference type="Proteomes" id="UP000628840"/>
    </source>
</evidence>
<dbReference type="Pfam" id="PF03168">
    <property type="entry name" value="LEA_2"/>
    <property type="match status" value="2"/>
</dbReference>
<dbReference type="InterPro" id="IPR004864">
    <property type="entry name" value="LEA_2"/>
</dbReference>
<dbReference type="Gene3D" id="2.60.40.10">
    <property type="entry name" value="Immunoglobulins"/>
    <property type="match status" value="2"/>
</dbReference>